<dbReference type="Proteomes" id="UP000598271">
    <property type="component" value="Unassembled WGS sequence"/>
</dbReference>
<dbReference type="PANTHER" id="PTHR47505:SF1">
    <property type="entry name" value="DNA UTILIZATION PROTEIN YHGH"/>
    <property type="match status" value="1"/>
</dbReference>
<gene>
    <name evidence="3" type="ORF">GCM10007390_46800</name>
</gene>
<dbReference type="SUPFAM" id="SSF53271">
    <property type="entry name" value="PRTase-like"/>
    <property type="match status" value="1"/>
</dbReference>
<dbReference type="PANTHER" id="PTHR47505">
    <property type="entry name" value="DNA UTILIZATION PROTEIN YHGH"/>
    <property type="match status" value="1"/>
</dbReference>
<evidence type="ECO:0000313" key="4">
    <source>
        <dbReference type="Proteomes" id="UP000598271"/>
    </source>
</evidence>
<protein>
    <submittedName>
        <fullName evidence="3">Amidophosphoribosyltransferase</fullName>
    </submittedName>
</protein>
<evidence type="ECO:0000259" key="2">
    <source>
        <dbReference type="Pfam" id="PF00156"/>
    </source>
</evidence>
<dbReference type="RefSeq" id="WP_189568076.1">
    <property type="nucleotide sequence ID" value="NZ_BMXF01000006.1"/>
</dbReference>
<comment type="similarity">
    <text evidence="1">Belongs to the ComF/GntX family.</text>
</comment>
<organism evidence="3 4">
    <name type="scientific">Persicitalea jodogahamensis</name>
    <dbReference type="NCBI Taxonomy" id="402147"/>
    <lineage>
        <taxon>Bacteria</taxon>
        <taxon>Pseudomonadati</taxon>
        <taxon>Bacteroidota</taxon>
        <taxon>Cytophagia</taxon>
        <taxon>Cytophagales</taxon>
        <taxon>Spirosomataceae</taxon>
        <taxon>Persicitalea</taxon>
    </lineage>
</organism>
<name>A0A8J3DDH1_9BACT</name>
<dbReference type="InterPro" id="IPR029057">
    <property type="entry name" value="PRTase-like"/>
</dbReference>
<accession>A0A8J3DDH1</accession>
<evidence type="ECO:0000256" key="1">
    <source>
        <dbReference type="ARBA" id="ARBA00008007"/>
    </source>
</evidence>
<dbReference type="Gene3D" id="3.40.50.2020">
    <property type="match status" value="1"/>
</dbReference>
<dbReference type="CDD" id="cd06223">
    <property type="entry name" value="PRTases_typeI"/>
    <property type="match status" value="1"/>
</dbReference>
<dbReference type="InterPro" id="IPR000836">
    <property type="entry name" value="PRTase_dom"/>
</dbReference>
<dbReference type="Pfam" id="PF00156">
    <property type="entry name" value="Pribosyltran"/>
    <property type="match status" value="1"/>
</dbReference>
<dbReference type="InterPro" id="IPR051910">
    <property type="entry name" value="ComF/GntX_DNA_util-trans"/>
</dbReference>
<keyword evidence="4" id="KW-1185">Reference proteome</keyword>
<comment type="caution">
    <text evidence="3">The sequence shown here is derived from an EMBL/GenBank/DDBJ whole genome shotgun (WGS) entry which is preliminary data.</text>
</comment>
<evidence type="ECO:0000313" key="3">
    <source>
        <dbReference type="EMBL" id="GHB85885.1"/>
    </source>
</evidence>
<proteinExistence type="inferred from homology"/>
<sequence>MAFTWKTYWHDFVDLIFPRCCEACKEAMVGNEQIICTQCRATLPRVESDSVARSAVAAKFVAYKEVTGVASFLVFTKRGKVQNLLHALKYQNKPEVGVLLGKMMAQELKESDGCPAADLIVSVPLHEKRRKERGYNQSDAIAEGLSEITGIPWSGSMLARIRYTKSQTGKTKTERQENVKDIFEAVNPQQIQGKRVILVDDVLTTGATLESCLNVLLRAGCDNIHIMTIAAAQQ</sequence>
<feature type="domain" description="Phosphoribosyltransferase" evidence="2">
    <location>
        <begin position="162"/>
        <end position="232"/>
    </location>
</feature>
<reference evidence="3 4" key="1">
    <citation type="journal article" date="2014" name="Int. J. Syst. Evol. Microbiol.">
        <title>Complete genome sequence of Corynebacterium casei LMG S-19264T (=DSM 44701T), isolated from a smear-ripened cheese.</title>
        <authorList>
            <consortium name="US DOE Joint Genome Institute (JGI-PGF)"/>
            <person name="Walter F."/>
            <person name="Albersmeier A."/>
            <person name="Kalinowski J."/>
            <person name="Ruckert C."/>
        </authorList>
    </citation>
    <scope>NUCLEOTIDE SEQUENCE [LARGE SCALE GENOMIC DNA]</scope>
    <source>
        <strain evidence="3 4">KCTC 12866</strain>
    </source>
</reference>
<dbReference type="AlphaFoldDB" id="A0A8J3DDH1"/>
<dbReference type="EMBL" id="BMXF01000006">
    <property type="protein sequence ID" value="GHB85885.1"/>
    <property type="molecule type" value="Genomic_DNA"/>
</dbReference>